<sequence length="287" mass="30867">MGSSASPSASPVLFLPGHSPVADAERWTPTEHTRGPWNPDHCHGGPPSALLARACERVSDERSDPTVEWQLSRLTVELTRAVPVGQPLDVISRVVRPGRKVSLVEAELRHGDVEVARARALRIRHQSIPLPDHARLPDDFVGEPGDGEVIESTWSLDTSEIAFHRSSCEHRFVEGSWDSTGPCKVWIRLLVDLVPGESPTGVQRAVTAADFGNGVSSAIAPETATYINPDLTVHIARPPRGEWIGLASHSVYGTATESSGAGFAESSLHDEAGRFGRSVQSLLIQPG</sequence>
<dbReference type="InterPro" id="IPR029069">
    <property type="entry name" value="HotDog_dom_sf"/>
</dbReference>
<dbReference type="RefSeq" id="WP_015440941.1">
    <property type="nucleotide sequence ID" value="NC_020520.1"/>
</dbReference>
<dbReference type="Gene3D" id="2.40.160.210">
    <property type="entry name" value="Acyl-CoA thioesterase, double hotdog domain"/>
    <property type="match status" value="1"/>
</dbReference>
<evidence type="ECO:0000259" key="2">
    <source>
        <dbReference type="Pfam" id="PF13622"/>
    </source>
</evidence>
<dbReference type="Pfam" id="PF20789">
    <property type="entry name" value="4HBT_3C"/>
    <property type="match status" value="1"/>
</dbReference>
<evidence type="ECO:0000259" key="3">
    <source>
        <dbReference type="Pfam" id="PF20789"/>
    </source>
</evidence>
<dbReference type="InterPro" id="IPR049450">
    <property type="entry name" value="ACOT8-like_C"/>
</dbReference>
<accession>A0A6C7E060</accession>
<evidence type="ECO:0008006" key="6">
    <source>
        <dbReference type="Google" id="ProtNLM"/>
    </source>
</evidence>
<dbReference type="KEGG" id="aym:YM304_13800"/>
<dbReference type="AlphaFoldDB" id="A0A6C7E060"/>
<keyword evidence="5" id="KW-1185">Reference proteome</keyword>
<feature type="domain" description="Acyl-CoA thioesterase-like N-terminal HotDog" evidence="2">
    <location>
        <begin position="34"/>
        <end position="122"/>
    </location>
</feature>
<feature type="region of interest" description="Disordered" evidence="1">
    <location>
        <begin position="1"/>
        <end position="45"/>
    </location>
</feature>
<evidence type="ECO:0000313" key="4">
    <source>
        <dbReference type="EMBL" id="BAN01694.1"/>
    </source>
</evidence>
<organism evidence="4 5">
    <name type="scientific">Ilumatobacter coccineus (strain NBRC 103263 / KCTC 29153 / YM16-304)</name>
    <dbReference type="NCBI Taxonomy" id="1313172"/>
    <lineage>
        <taxon>Bacteria</taxon>
        <taxon>Bacillati</taxon>
        <taxon>Actinomycetota</taxon>
        <taxon>Acidimicrobiia</taxon>
        <taxon>Acidimicrobiales</taxon>
        <taxon>Ilumatobacteraceae</taxon>
        <taxon>Ilumatobacter</taxon>
    </lineage>
</organism>
<feature type="compositionally biased region" description="Basic and acidic residues" evidence="1">
    <location>
        <begin position="23"/>
        <end position="34"/>
    </location>
</feature>
<evidence type="ECO:0000256" key="1">
    <source>
        <dbReference type="SAM" id="MobiDB-lite"/>
    </source>
</evidence>
<dbReference type="OrthoDB" id="1413770at2"/>
<evidence type="ECO:0000313" key="5">
    <source>
        <dbReference type="Proteomes" id="UP000011863"/>
    </source>
</evidence>
<reference evidence="4 5" key="1">
    <citation type="journal article" date="2013" name="Int. J. Syst. Evol. Microbiol.">
        <title>Ilumatobacter nonamiense sp. nov. and Ilumatobacter coccineum sp. nov., isolated from seashore sand.</title>
        <authorList>
            <person name="Matsumoto A."/>
            <person name="Kasai H."/>
            <person name="Matsuo Y."/>
            <person name="Shizuri Y."/>
            <person name="Ichikawa N."/>
            <person name="Fujita N."/>
            <person name="Omura S."/>
            <person name="Takahashi Y."/>
        </authorList>
    </citation>
    <scope>NUCLEOTIDE SEQUENCE [LARGE SCALE GENOMIC DNA]</scope>
    <source>
        <strain evidence="5">NBRC 103263 / KCTC 29153 / YM16-304</strain>
    </source>
</reference>
<gene>
    <name evidence="4" type="ORF">YM304_13800</name>
</gene>
<dbReference type="InterPro" id="IPR049449">
    <property type="entry name" value="TesB_ACOT8-like_N"/>
</dbReference>
<dbReference type="InterPro" id="IPR042171">
    <property type="entry name" value="Acyl-CoA_hotdog"/>
</dbReference>
<name>A0A6C7E060_ILUCY</name>
<dbReference type="EMBL" id="AP012057">
    <property type="protein sequence ID" value="BAN01694.1"/>
    <property type="molecule type" value="Genomic_DNA"/>
</dbReference>
<dbReference type="Pfam" id="PF13622">
    <property type="entry name" value="4HBT_3"/>
    <property type="match status" value="1"/>
</dbReference>
<feature type="domain" description="Acyl-CoA thioesterase-like C-terminal" evidence="3">
    <location>
        <begin position="161"/>
        <end position="284"/>
    </location>
</feature>
<dbReference type="Proteomes" id="UP000011863">
    <property type="component" value="Chromosome"/>
</dbReference>
<dbReference type="SUPFAM" id="SSF54637">
    <property type="entry name" value="Thioesterase/thiol ester dehydrase-isomerase"/>
    <property type="match status" value="1"/>
</dbReference>
<proteinExistence type="predicted"/>
<protein>
    <recommendedName>
        <fullName evidence="6">Thioesterase family protein</fullName>
    </recommendedName>
</protein>